<accession>A0A5J4T0X4</accession>
<gene>
    <name evidence="4" type="ORF">EZS27_000724</name>
</gene>
<dbReference type="PIRSF" id="PIRSF007663">
    <property type="entry name" value="UCP007663"/>
    <property type="match status" value="1"/>
</dbReference>
<reference evidence="4" key="1">
    <citation type="submission" date="2019-03" db="EMBL/GenBank/DDBJ databases">
        <title>Single cell metagenomics reveals metabolic interactions within the superorganism composed of flagellate Streblomastix strix and complex community of Bacteroidetes bacteria on its surface.</title>
        <authorList>
            <person name="Treitli S.C."/>
            <person name="Kolisko M."/>
            <person name="Husnik F."/>
            <person name="Keeling P."/>
            <person name="Hampl V."/>
        </authorList>
    </citation>
    <scope>NUCLEOTIDE SEQUENCE</scope>
    <source>
        <strain evidence="4">STM</strain>
    </source>
</reference>
<sequence>MKKIKRLLLLFILFLSISVPITAQTIYLQKPELIAIYTAPAAVWESEALPLGNGYMGAMVFGGVYSDRIQVNEHTLWSGGPGASANYNGGHLRTPEENHRNMQTARELLQKKMNNFTATQAAYIDADGRVVTSNYGAEDDNFKAVVNGITGTKDNFGSYMTLGNILIETNDNLKPDFTDYTRSLNLDNAIHTVSYKENGVAYTREYFMSYPGNIMVIRLKADQAGKISRTFSITSPQPLKTIAAQGNTITMTGRPSGHSATTGLKYAQQLQILNTGGTLTLSGQKIIVKGADEVLALMSASTNYVQSMDDQFNYFSSTDPLTTVQQNIVNASSKSYDALLEAHQQDYHALYDRVGINLGNVSARPSKTTDQLLTGYYKTNTQAENQYVEMLYYQFGRYLLISSSRPNTLPANLQGVWGEGLSNPWNADYHTNINIQMNYWLTQPTNLSECHIPMIDFINSLVPRGTLTAKHYYCRPDGSEVRGWTTHHENNVWGNTAPAGNYPVFYFPAGAGWMCQDIWEYYLFNADKPFLEANYQTVLDAALFWVDNLWRDERDGGLVANPSFSPEHGEFSLGASCDQAIIWQLFDIVINASKILNKESSEVEEIKAAKSKLTGPQIGLGGQFMEWKDEVTRDITGDGKHRHVNHLFWIHPGSQVVAGRSLQDDAYVAAMKNTLNTRGDDGTGWSKAWKINFWARLRDGNHAHTLLKSALSLTYVGNPANIGGVYQNLFDTHPPFQIDGNFGATAGVTEMLLQSQGDCIELLPALPGDWSQGVFKGIKARGNFELAIQWNGGVIDALEIKSNVGNDCAIKYDNIQGFTVKERGGSVITPTVLADNKIVFPTTAGTIYDITND</sequence>
<dbReference type="AlphaFoldDB" id="A0A5J4T0X4"/>
<dbReference type="PANTHER" id="PTHR31084:SF19">
    <property type="entry name" value="GLYCOSYL HYDROLASE FAMILY 95 N-TERMINAL DOMAIN-CONTAINING PROTEIN"/>
    <property type="match status" value="1"/>
</dbReference>
<protein>
    <submittedName>
        <fullName evidence="4">Uncharacterized protein</fullName>
    </submittedName>
</protein>
<name>A0A5J4T0X4_9ZZZZ</name>
<dbReference type="InterPro" id="IPR012341">
    <property type="entry name" value="6hp_glycosidase-like_sf"/>
</dbReference>
<dbReference type="SUPFAM" id="SSF48208">
    <property type="entry name" value="Six-hairpin glycosidases"/>
    <property type="match status" value="1"/>
</dbReference>
<dbReference type="InterPro" id="IPR049053">
    <property type="entry name" value="AFCA-like_C"/>
</dbReference>
<proteinExistence type="predicted"/>
<organism evidence="4">
    <name type="scientific">termite gut metagenome</name>
    <dbReference type="NCBI Taxonomy" id="433724"/>
    <lineage>
        <taxon>unclassified sequences</taxon>
        <taxon>metagenomes</taxon>
        <taxon>organismal metagenomes</taxon>
    </lineage>
</organism>
<dbReference type="Pfam" id="PF21307">
    <property type="entry name" value="Glyco_hydro_95_C"/>
    <property type="match status" value="1"/>
</dbReference>
<dbReference type="GO" id="GO:0005975">
    <property type="term" value="P:carbohydrate metabolic process"/>
    <property type="evidence" value="ECO:0007669"/>
    <property type="project" value="InterPro"/>
</dbReference>
<dbReference type="Gene3D" id="1.50.10.10">
    <property type="match status" value="1"/>
</dbReference>
<dbReference type="Gene3D" id="2.70.98.50">
    <property type="entry name" value="putative glycoside hydrolase family protein from bacillus halodurans"/>
    <property type="match status" value="1"/>
</dbReference>
<dbReference type="InterPro" id="IPR054363">
    <property type="entry name" value="GH95_cat"/>
</dbReference>
<feature type="domain" description="Glycosyl hydrolase family 95 N-terminal" evidence="1">
    <location>
        <begin position="37"/>
        <end position="306"/>
    </location>
</feature>
<dbReference type="Pfam" id="PF22124">
    <property type="entry name" value="Glyco_hydro_95_cat"/>
    <property type="match status" value="1"/>
</dbReference>
<feature type="domain" description="Alpha fucosidase A-like C-terminal" evidence="2">
    <location>
        <begin position="754"/>
        <end position="850"/>
    </location>
</feature>
<dbReference type="GO" id="GO:0004560">
    <property type="term" value="F:alpha-L-fucosidase activity"/>
    <property type="evidence" value="ECO:0007669"/>
    <property type="project" value="InterPro"/>
</dbReference>
<dbReference type="InterPro" id="IPR008928">
    <property type="entry name" value="6-hairpin_glycosidase_sf"/>
</dbReference>
<dbReference type="Pfam" id="PF14498">
    <property type="entry name" value="Glyco_hyd_65N_2"/>
    <property type="match status" value="1"/>
</dbReference>
<evidence type="ECO:0000259" key="2">
    <source>
        <dbReference type="Pfam" id="PF21307"/>
    </source>
</evidence>
<dbReference type="PANTHER" id="PTHR31084">
    <property type="entry name" value="ALPHA-L-FUCOSIDASE 2"/>
    <property type="match status" value="1"/>
</dbReference>
<evidence type="ECO:0000313" key="4">
    <source>
        <dbReference type="EMBL" id="KAA6351927.1"/>
    </source>
</evidence>
<evidence type="ECO:0000259" key="1">
    <source>
        <dbReference type="Pfam" id="PF14498"/>
    </source>
</evidence>
<comment type="caution">
    <text evidence="4">The sequence shown here is derived from an EMBL/GenBank/DDBJ whole genome shotgun (WGS) entry which is preliminary data.</text>
</comment>
<dbReference type="EMBL" id="SNRY01000007">
    <property type="protein sequence ID" value="KAA6351927.1"/>
    <property type="molecule type" value="Genomic_DNA"/>
</dbReference>
<feature type="domain" description="Glycosyl hydrolase family 95 catalytic" evidence="3">
    <location>
        <begin position="335"/>
        <end position="752"/>
    </location>
</feature>
<evidence type="ECO:0000259" key="3">
    <source>
        <dbReference type="Pfam" id="PF22124"/>
    </source>
</evidence>
<dbReference type="InterPro" id="IPR016518">
    <property type="entry name" value="Alpha-L-fucosidase"/>
</dbReference>
<dbReference type="InterPro" id="IPR027414">
    <property type="entry name" value="GH95_N_dom"/>
</dbReference>